<gene>
    <name evidence="1" type="ORF">E2C01_079919</name>
</gene>
<evidence type="ECO:0000313" key="1">
    <source>
        <dbReference type="EMBL" id="MPC85157.1"/>
    </source>
</evidence>
<dbReference type="Proteomes" id="UP000324222">
    <property type="component" value="Unassembled WGS sequence"/>
</dbReference>
<keyword evidence="2" id="KW-1185">Reference proteome</keyword>
<sequence length="73" mass="8068">MKENCSHKSLTQRSREAAALPIYSSQRTLTAESEGSALDSHEKQLEKVLFSPRFSPYPLSPLHSVSSCFLGIS</sequence>
<dbReference type="AlphaFoldDB" id="A0A5B7IUL8"/>
<name>A0A5B7IUL8_PORTR</name>
<reference evidence="1 2" key="1">
    <citation type="submission" date="2019-05" db="EMBL/GenBank/DDBJ databases">
        <title>Another draft genome of Portunus trituberculatus and its Hox gene families provides insights of decapod evolution.</title>
        <authorList>
            <person name="Jeong J.-H."/>
            <person name="Song I."/>
            <person name="Kim S."/>
            <person name="Choi T."/>
            <person name="Kim D."/>
            <person name="Ryu S."/>
            <person name="Kim W."/>
        </authorList>
    </citation>
    <scope>NUCLEOTIDE SEQUENCE [LARGE SCALE GENOMIC DNA]</scope>
    <source>
        <tissue evidence="1">Muscle</tissue>
    </source>
</reference>
<protein>
    <submittedName>
        <fullName evidence="1">Uncharacterized protein</fullName>
    </submittedName>
</protein>
<comment type="caution">
    <text evidence="1">The sequence shown here is derived from an EMBL/GenBank/DDBJ whole genome shotgun (WGS) entry which is preliminary data.</text>
</comment>
<proteinExistence type="predicted"/>
<dbReference type="EMBL" id="VSRR010067509">
    <property type="protein sequence ID" value="MPC85157.1"/>
    <property type="molecule type" value="Genomic_DNA"/>
</dbReference>
<evidence type="ECO:0000313" key="2">
    <source>
        <dbReference type="Proteomes" id="UP000324222"/>
    </source>
</evidence>
<organism evidence="1 2">
    <name type="scientific">Portunus trituberculatus</name>
    <name type="common">Swimming crab</name>
    <name type="synonym">Neptunus trituberculatus</name>
    <dbReference type="NCBI Taxonomy" id="210409"/>
    <lineage>
        <taxon>Eukaryota</taxon>
        <taxon>Metazoa</taxon>
        <taxon>Ecdysozoa</taxon>
        <taxon>Arthropoda</taxon>
        <taxon>Crustacea</taxon>
        <taxon>Multicrustacea</taxon>
        <taxon>Malacostraca</taxon>
        <taxon>Eumalacostraca</taxon>
        <taxon>Eucarida</taxon>
        <taxon>Decapoda</taxon>
        <taxon>Pleocyemata</taxon>
        <taxon>Brachyura</taxon>
        <taxon>Eubrachyura</taxon>
        <taxon>Portunoidea</taxon>
        <taxon>Portunidae</taxon>
        <taxon>Portuninae</taxon>
        <taxon>Portunus</taxon>
    </lineage>
</organism>
<accession>A0A5B7IUL8</accession>